<dbReference type="VEuPathDB" id="FungiDB:FMAN_15428"/>
<reference evidence="2" key="1">
    <citation type="journal article" date="2016" name="Genome Biol. Evol.">
        <title>Comparative 'omics' of the Fusarium fujikuroi species complex highlights differences in genetic potential and metabolite synthesis.</title>
        <authorList>
            <person name="Niehaus E.-M."/>
            <person name="Muensterkoetter M."/>
            <person name="Proctor R.H."/>
            <person name="Brown D.W."/>
            <person name="Sharon A."/>
            <person name="Idan Y."/>
            <person name="Oren-Young L."/>
            <person name="Sieber C.M."/>
            <person name="Novak O."/>
            <person name="Pencik A."/>
            <person name="Tarkowska D."/>
            <person name="Hromadova K."/>
            <person name="Freeman S."/>
            <person name="Maymon M."/>
            <person name="Elazar M."/>
            <person name="Youssef S.A."/>
            <person name="El-Shabrawy E.S.M."/>
            <person name="Shalaby A.B.A."/>
            <person name="Houterman P."/>
            <person name="Brock N.L."/>
            <person name="Burkhardt I."/>
            <person name="Tsavkelova E.A."/>
            <person name="Dickschat J.S."/>
            <person name="Galuszka P."/>
            <person name="Gueldener U."/>
            <person name="Tudzynski B."/>
        </authorList>
    </citation>
    <scope>NUCLEOTIDE SEQUENCE [LARGE SCALE GENOMIC DNA]</scope>
    <source>
        <strain evidence="2">MRC7560</strain>
    </source>
</reference>
<keyword evidence="2" id="KW-1185">Reference proteome</keyword>
<comment type="caution">
    <text evidence="1">The sequence shown here is derived from an EMBL/GenBank/DDBJ whole genome shotgun (WGS) entry which is preliminary data.</text>
</comment>
<sequence>MAACCPRSPNALNMRPLLALRI</sequence>
<gene>
    <name evidence="1" type="ORF">FMAN_15428</name>
</gene>
<protein>
    <submittedName>
        <fullName evidence="1">Uncharacterized protein</fullName>
    </submittedName>
</protein>
<dbReference type="AlphaFoldDB" id="A0A1L7UER8"/>
<evidence type="ECO:0000313" key="1">
    <source>
        <dbReference type="EMBL" id="CVL09148.1"/>
    </source>
</evidence>
<evidence type="ECO:0000313" key="2">
    <source>
        <dbReference type="Proteomes" id="UP000184255"/>
    </source>
</evidence>
<dbReference type="EMBL" id="FCQH01000032">
    <property type="protein sequence ID" value="CVL09148.1"/>
    <property type="molecule type" value="Genomic_DNA"/>
</dbReference>
<name>A0A1L7UER8_FUSMA</name>
<proteinExistence type="predicted"/>
<dbReference type="Proteomes" id="UP000184255">
    <property type="component" value="Unassembled WGS sequence"/>
</dbReference>
<organism evidence="1 2">
    <name type="scientific">Fusarium mangiferae</name>
    <name type="common">Mango malformation disease fungus</name>
    <dbReference type="NCBI Taxonomy" id="192010"/>
    <lineage>
        <taxon>Eukaryota</taxon>
        <taxon>Fungi</taxon>
        <taxon>Dikarya</taxon>
        <taxon>Ascomycota</taxon>
        <taxon>Pezizomycotina</taxon>
        <taxon>Sordariomycetes</taxon>
        <taxon>Hypocreomycetidae</taxon>
        <taxon>Hypocreales</taxon>
        <taxon>Nectriaceae</taxon>
        <taxon>Fusarium</taxon>
        <taxon>Fusarium fujikuroi species complex</taxon>
    </lineage>
</organism>
<accession>A0A1L7UER8</accession>